<sequence length="392" mass="40528">MLPTGPGAVLELIRTGRATTRGELIAHLGWSRVTLGRRLDELLGAGLIVSGGQLDSSGGRPPERLAVNKDAGVLLALDIGGSHTRIALTDLVSNVIEEDEADVGNEDGPDDIFEWALQVGDFLLARVGRTRADVRGIGIGVPGPVDPRTGELGAGQPDRRWEDVRVSRYFDGFDAVFALDRDVNVHAVAESRIGWPTYGDLVVVKAGIGLSCAIVSSGRIVRGARGGAGQLSAPRTGGIDQPLRELQVTASGAVVRDRLARDGIAARTSAEIVALAQSGDRTTEEALVEMGASLGSALADVVGILNPEAVIIGGNLADAGDRFLSAIRAELLGTALPYARRGLVIEKSRLGDRAGVRGAALIAQDALFDADRVDRLVAAGADGAGGAGVGEL</sequence>
<dbReference type="InterPro" id="IPR036388">
    <property type="entry name" value="WH-like_DNA-bd_sf"/>
</dbReference>
<reference evidence="2 3" key="1">
    <citation type="submission" date="2020-07" db="EMBL/GenBank/DDBJ databases">
        <title>Sequencing the genomes of 1000 actinobacteria strains.</title>
        <authorList>
            <person name="Klenk H.-P."/>
        </authorList>
    </citation>
    <scope>NUCLEOTIDE SEQUENCE [LARGE SCALE GENOMIC DNA]</scope>
    <source>
        <strain evidence="2 3">DSM 24662</strain>
    </source>
</reference>
<dbReference type="InterPro" id="IPR036390">
    <property type="entry name" value="WH_DNA-bd_sf"/>
</dbReference>
<dbReference type="PANTHER" id="PTHR18964">
    <property type="entry name" value="ROK (REPRESSOR, ORF, KINASE) FAMILY"/>
    <property type="match status" value="1"/>
</dbReference>
<dbReference type="Gene3D" id="3.30.420.40">
    <property type="match status" value="2"/>
</dbReference>
<evidence type="ECO:0000313" key="2">
    <source>
        <dbReference type="EMBL" id="NYE19222.1"/>
    </source>
</evidence>
<dbReference type="GO" id="GO:0016301">
    <property type="term" value="F:kinase activity"/>
    <property type="evidence" value="ECO:0007669"/>
    <property type="project" value="UniProtKB-KW"/>
</dbReference>
<comment type="caution">
    <text evidence="2">The sequence shown here is derived from an EMBL/GenBank/DDBJ whole genome shotgun (WGS) entry which is preliminary data.</text>
</comment>
<dbReference type="AlphaFoldDB" id="A0A7Y9KH82"/>
<organism evidence="2 3">
    <name type="scientific">Microbacterium immunditiarum</name>
    <dbReference type="NCBI Taxonomy" id="337480"/>
    <lineage>
        <taxon>Bacteria</taxon>
        <taxon>Bacillati</taxon>
        <taxon>Actinomycetota</taxon>
        <taxon>Actinomycetes</taxon>
        <taxon>Micrococcales</taxon>
        <taxon>Microbacteriaceae</taxon>
        <taxon>Microbacterium</taxon>
    </lineage>
</organism>
<dbReference type="Proteomes" id="UP000576969">
    <property type="component" value="Unassembled WGS sequence"/>
</dbReference>
<protein>
    <submittedName>
        <fullName evidence="2">Putative NBD/HSP70 family sugar kinase</fullName>
    </submittedName>
</protein>
<evidence type="ECO:0000256" key="1">
    <source>
        <dbReference type="ARBA" id="ARBA00006479"/>
    </source>
</evidence>
<dbReference type="Gene3D" id="1.10.10.10">
    <property type="entry name" value="Winged helix-like DNA-binding domain superfamily/Winged helix DNA-binding domain"/>
    <property type="match status" value="1"/>
</dbReference>
<dbReference type="SUPFAM" id="SSF53067">
    <property type="entry name" value="Actin-like ATPase domain"/>
    <property type="match status" value="1"/>
</dbReference>
<dbReference type="InterPro" id="IPR043129">
    <property type="entry name" value="ATPase_NBD"/>
</dbReference>
<dbReference type="Pfam" id="PF00480">
    <property type="entry name" value="ROK"/>
    <property type="match status" value="1"/>
</dbReference>
<dbReference type="SUPFAM" id="SSF46785">
    <property type="entry name" value="Winged helix' DNA-binding domain"/>
    <property type="match status" value="1"/>
</dbReference>
<name>A0A7Y9KH82_9MICO</name>
<dbReference type="RefSeq" id="WP_179488401.1">
    <property type="nucleotide sequence ID" value="NZ_JACCBV010000001.1"/>
</dbReference>
<dbReference type="InterPro" id="IPR000600">
    <property type="entry name" value="ROK"/>
</dbReference>
<evidence type="ECO:0000313" key="3">
    <source>
        <dbReference type="Proteomes" id="UP000576969"/>
    </source>
</evidence>
<gene>
    <name evidence="2" type="ORF">BJ991_001250</name>
</gene>
<dbReference type="EMBL" id="JACCBV010000001">
    <property type="protein sequence ID" value="NYE19222.1"/>
    <property type="molecule type" value="Genomic_DNA"/>
</dbReference>
<proteinExistence type="inferred from homology"/>
<comment type="similarity">
    <text evidence="1">Belongs to the ROK (NagC/XylR) family.</text>
</comment>
<keyword evidence="2" id="KW-0418">Kinase</keyword>
<keyword evidence="3" id="KW-1185">Reference proteome</keyword>
<dbReference type="PANTHER" id="PTHR18964:SF173">
    <property type="entry name" value="GLUCOKINASE"/>
    <property type="match status" value="1"/>
</dbReference>
<accession>A0A7Y9KH82</accession>
<keyword evidence="2" id="KW-0808">Transferase</keyword>